<name>A0ABQ5ZET0_9HYPH</name>
<dbReference type="SUPFAM" id="SSF53756">
    <property type="entry name" value="UDP-Glycosyltransferase/glycogen phosphorylase"/>
    <property type="match status" value="1"/>
</dbReference>
<dbReference type="Proteomes" id="UP001156702">
    <property type="component" value="Unassembled WGS sequence"/>
</dbReference>
<proteinExistence type="predicted"/>
<gene>
    <name evidence="1" type="ORF">GCM10007923_13550</name>
</gene>
<organism evidence="1 2">
    <name type="scientific">Shinella yambaruensis</name>
    <dbReference type="NCBI Taxonomy" id="415996"/>
    <lineage>
        <taxon>Bacteria</taxon>
        <taxon>Pseudomonadati</taxon>
        <taxon>Pseudomonadota</taxon>
        <taxon>Alphaproteobacteria</taxon>
        <taxon>Hyphomicrobiales</taxon>
        <taxon>Rhizobiaceae</taxon>
        <taxon>Shinella</taxon>
    </lineage>
</organism>
<dbReference type="Gene3D" id="3.40.50.2000">
    <property type="entry name" value="Glycogen Phosphorylase B"/>
    <property type="match status" value="1"/>
</dbReference>
<keyword evidence="2" id="KW-1185">Reference proteome</keyword>
<evidence type="ECO:0008006" key="3">
    <source>
        <dbReference type="Google" id="ProtNLM"/>
    </source>
</evidence>
<dbReference type="EMBL" id="BSOP01000011">
    <property type="protein sequence ID" value="GLR50150.1"/>
    <property type="molecule type" value="Genomic_DNA"/>
</dbReference>
<sequence length="379" mass="41743">MQAGSDLPAATGSSARLDLQPQNLGAQNLGTPARGWLWRTRRARVRGRTGAPLVYSRGESGRRPSYLRVLERLFGARRAGLRAVLLSRAPVLFLMVEEAFLLYVAVSLLRALTGRRTAGLLLRPMPLSVSSRRSCRWKRAVLRWLKRFRAIHTLTILPFSVFPAFSTIAKGWIYDFQLWDLTDEEREAVELLRSERQPGARLVLTAIGTQSRRKGFDLFTDSYVRVAALRTRFQFISCGRIERAVDDYAAAFREAGGVAVNRSVSDAELLGAYAASDAIWCFYPPIGDHASGVLGRAAQLGIPAVVRYGSLAHRLCIVENIPHVPMTADGIAERLAGPLPPRDEARGRLAADRFARQSEATLRAALGLAGTDPPTQLQA</sequence>
<evidence type="ECO:0000313" key="2">
    <source>
        <dbReference type="Proteomes" id="UP001156702"/>
    </source>
</evidence>
<reference evidence="2" key="1">
    <citation type="journal article" date="2019" name="Int. J. Syst. Evol. Microbiol.">
        <title>The Global Catalogue of Microorganisms (GCM) 10K type strain sequencing project: providing services to taxonomists for standard genome sequencing and annotation.</title>
        <authorList>
            <consortium name="The Broad Institute Genomics Platform"/>
            <consortium name="The Broad Institute Genome Sequencing Center for Infectious Disease"/>
            <person name="Wu L."/>
            <person name="Ma J."/>
        </authorList>
    </citation>
    <scope>NUCLEOTIDE SEQUENCE [LARGE SCALE GENOMIC DNA]</scope>
    <source>
        <strain evidence="2">NBRC 102122</strain>
    </source>
</reference>
<protein>
    <recommendedName>
        <fullName evidence="3">Glycosyltransferase</fullName>
    </recommendedName>
</protein>
<comment type="caution">
    <text evidence="1">The sequence shown here is derived from an EMBL/GenBank/DDBJ whole genome shotgun (WGS) entry which is preliminary data.</text>
</comment>
<evidence type="ECO:0000313" key="1">
    <source>
        <dbReference type="EMBL" id="GLR50150.1"/>
    </source>
</evidence>
<accession>A0ABQ5ZET0</accession>